<keyword evidence="3" id="KW-1185">Reference proteome</keyword>
<dbReference type="AlphaFoldDB" id="A0A562QWD9"/>
<feature type="transmembrane region" description="Helical" evidence="1">
    <location>
        <begin position="70"/>
        <end position="91"/>
    </location>
</feature>
<feature type="non-terminal residue" evidence="2">
    <location>
        <position position="1"/>
    </location>
</feature>
<evidence type="ECO:0000313" key="2">
    <source>
        <dbReference type="EMBL" id="TWI61095.1"/>
    </source>
</evidence>
<evidence type="ECO:0000256" key="1">
    <source>
        <dbReference type="SAM" id="Phobius"/>
    </source>
</evidence>
<dbReference type="EMBL" id="VLLC01000077">
    <property type="protein sequence ID" value="TWI61095.1"/>
    <property type="molecule type" value="Genomic_DNA"/>
</dbReference>
<protein>
    <submittedName>
        <fullName evidence="2">Uncharacterized protein</fullName>
    </submittedName>
</protein>
<dbReference type="RefSeq" id="WP_186443235.1">
    <property type="nucleotide sequence ID" value="NZ_VLLC01000077.1"/>
</dbReference>
<accession>A0A562QWD9</accession>
<name>A0A562QWD9_9BACT</name>
<dbReference type="Proteomes" id="UP000318307">
    <property type="component" value="Unassembled WGS sequence"/>
</dbReference>
<keyword evidence="1" id="KW-0812">Transmembrane</keyword>
<keyword evidence="1" id="KW-0472">Membrane</keyword>
<sequence>RLFKGPDVVRRYLSETEDLSASDQLRLNELAGLYRSRHPCQESFFSPGTPKKTTSQNGPKRVFRKRLVRLPSSLFAFFTKPLMASLFYPLVFL</sequence>
<organism evidence="2 3">
    <name type="scientific">Desulfobotulus alkaliphilus</name>
    <dbReference type="NCBI Taxonomy" id="622671"/>
    <lineage>
        <taxon>Bacteria</taxon>
        <taxon>Pseudomonadati</taxon>
        <taxon>Thermodesulfobacteriota</taxon>
        <taxon>Desulfobacteria</taxon>
        <taxon>Desulfobacterales</taxon>
        <taxon>Desulfobacteraceae</taxon>
        <taxon>Desulfobotulus</taxon>
    </lineage>
</organism>
<gene>
    <name evidence="2" type="ORF">LZ24_03462</name>
</gene>
<keyword evidence="1" id="KW-1133">Transmembrane helix</keyword>
<reference evidence="2 3" key="1">
    <citation type="submission" date="2019-07" db="EMBL/GenBank/DDBJ databases">
        <title>Genome sequencing of 100 strains of the haloalkaliphilic chemolithoautotrophic sulfur-oxidizing bacterium Thioalkalivibrio.</title>
        <authorList>
            <person name="Muyzer G."/>
        </authorList>
    </citation>
    <scope>NUCLEOTIDE SEQUENCE [LARGE SCALE GENOMIC DNA]</scope>
    <source>
        <strain evidence="2 3">ASO4-4</strain>
    </source>
</reference>
<evidence type="ECO:0000313" key="3">
    <source>
        <dbReference type="Proteomes" id="UP000318307"/>
    </source>
</evidence>
<comment type="caution">
    <text evidence="2">The sequence shown here is derived from an EMBL/GenBank/DDBJ whole genome shotgun (WGS) entry which is preliminary data.</text>
</comment>
<proteinExistence type="predicted"/>